<dbReference type="EMBL" id="BARV01006028">
    <property type="protein sequence ID" value="GAI06899.1"/>
    <property type="molecule type" value="Genomic_DNA"/>
</dbReference>
<accession>X1MKK6</accession>
<organism evidence="1">
    <name type="scientific">marine sediment metagenome</name>
    <dbReference type="NCBI Taxonomy" id="412755"/>
    <lineage>
        <taxon>unclassified sequences</taxon>
        <taxon>metagenomes</taxon>
        <taxon>ecological metagenomes</taxon>
    </lineage>
</organism>
<comment type="caution">
    <text evidence="1">The sequence shown here is derived from an EMBL/GenBank/DDBJ whole genome shotgun (WGS) entry which is preliminary data.</text>
</comment>
<sequence length="53" mass="5873">MKHWSEEREVFIRIRKALSEGTIDGEIISAFPVTLETAIPTVNSKNNSPSGSQ</sequence>
<dbReference type="AlphaFoldDB" id="X1MKK6"/>
<name>X1MKK6_9ZZZZ</name>
<evidence type="ECO:0000313" key="1">
    <source>
        <dbReference type="EMBL" id="GAI06899.1"/>
    </source>
</evidence>
<reference evidence="1" key="1">
    <citation type="journal article" date="2014" name="Front. Microbiol.">
        <title>High frequency of phylogenetically diverse reductive dehalogenase-homologous genes in deep subseafloor sedimentary metagenomes.</title>
        <authorList>
            <person name="Kawai M."/>
            <person name="Futagami T."/>
            <person name="Toyoda A."/>
            <person name="Takaki Y."/>
            <person name="Nishi S."/>
            <person name="Hori S."/>
            <person name="Arai W."/>
            <person name="Tsubouchi T."/>
            <person name="Morono Y."/>
            <person name="Uchiyama I."/>
            <person name="Ito T."/>
            <person name="Fujiyama A."/>
            <person name="Inagaki F."/>
            <person name="Takami H."/>
        </authorList>
    </citation>
    <scope>NUCLEOTIDE SEQUENCE</scope>
    <source>
        <strain evidence="1">Expedition CK06-06</strain>
    </source>
</reference>
<proteinExistence type="predicted"/>
<protein>
    <submittedName>
        <fullName evidence="1">Uncharacterized protein</fullName>
    </submittedName>
</protein>
<gene>
    <name evidence="1" type="ORF">S06H3_12306</name>
</gene>